<dbReference type="RefSeq" id="WP_016550966.1">
    <property type="nucleotide sequence ID" value="NZ_AKWZ02000010.1"/>
</dbReference>
<dbReference type="AlphaFoldDB" id="S3UVW1"/>
<dbReference type="EMBL" id="AKWZ02000010">
    <property type="protein sequence ID" value="EPG74516.1"/>
    <property type="molecule type" value="Genomic_DNA"/>
</dbReference>
<evidence type="ECO:0000313" key="3">
    <source>
        <dbReference type="Proteomes" id="UP000014540"/>
    </source>
</evidence>
<name>S3UVW1_9LEPT</name>
<dbReference type="Gene3D" id="3.40.50.1820">
    <property type="entry name" value="alpha/beta hydrolase"/>
    <property type="match status" value="1"/>
</dbReference>
<sequence>MKLYRSFTLVLILFSLESCTSFKEWRMTEEEAFEDFSKSGIPYRDIASSDQSLDTIHSVVVGCDYNSPRDIIVFVHGSPGNWIHYWSYLKDSELLQRYCMISIDRPGFGRSGDPLPDINLQAKRIIDSLSLLRLPPPKKKYVLVGHSYGGPVAARIAALKESKITHLVLLAAALDPEKEELKWYNRIADTKIARLLLPSSLIVSNEEMIPMKRQLKDIESDWKMIRSATYIVQGGKDTLVDPENTEFVRRLFPKGSVKEEILLPNGDHFLPWNSFPLIKRILLDIARE</sequence>
<keyword evidence="2" id="KW-0378">Hydrolase</keyword>
<dbReference type="InterPro" id="IPR050266">
    <property type="entry name" value="AB_hydrolase_sf"/>
</dbReference>
<dbReference type="Proteomes" id="UP000014540">
    <property type="component" value="Unassembled WGS sequence"/>
</dbReference>
<feature type="domain" description="AB hydrolase-1" evidence="1">
    <location>
        <begin position="72"/>
        <end position="272"/>
    </location>
</feature>
<dbReference type="InterPro" id="IPR029058">
    <property type="entry name" value="AB_hydrolase_fold"/>
</dbReference>
<dbReference type="GO" id="GO:0016787">
    <property type="term" value="F:hydrolase activity"/>
    <property type="evidence" value="ECO:0007669"/>
    <property type="project" value="UniProtKB-KW"/>
</dbReference>
<keyword evidence="3" id="KW-1185">Reference proteome</keyword>
<dbReference type="InterPro" id="IPR000073">
    <property type="entry name" value="AB_hydrolase_1"/>
</dbReference>
<protein>
    <submittedName>
        <fullName evidence="2">Alpha/beta hydrolase family protein</fullName>
    </submittedName>
</protein>
<accession>S3UVW1</accession>
<reference evidence="2" key="1">
    <citation type="submission" date="2013-04" db="EMBL/GenBank/DDBJ databases">
        <authorList>
            <person name="Harkins D.M."/>
            <person name="Durkin A.S."/>
            <person name="Selengut J.D."/>
            <person name="Sanka R."/>
            <person name="DePew J."/>
            <person name="Purushe J."/>
            <person name="Ahmed A."/>
            <person name="van der Linden H."/>
            <person name="Goris M.G.A."/>
            <person name="Hartskeerl R.A."/>
            <person name="Vinetz J.M."/>
            <person name="Sutton G.G."/>
            <person name="Nelson W.C."/>
            <person name="Fouts D.E."/>
        </authorList>
    </citation>
    <scope>NUCLEOTIDE SEQUENCE [LARGE SCALE GENOMIC DNA]</scope>
    <source>
        <strain evidence="2">BUT 6</strain>
    </source>
</reference>
<evidence type="ECO:0000259" key="1">
    <source>
        <dbReference type="Pfam" id="PF12697"/>
    </source>
</evidence>
<dbReference type="Pfam" id="PF12697">
    <property type="entry name" value="Abhydrolase_6"/>
    <property type="match status" value="1"/>
</dbReference>
<evidence type="ECO:0000313" key="2">
    <source>
        <dbReference type="EMBL" id="EPG74516.1"/>
    </source>
</evidence>
<gene>
    <name evidence="2" type="ORF">LEP1GSC058_4053</name>
</gene>
<organism evidence="2 3">
    <name type="scientific">Leptospira fainei serovar Hurstbridge str. BUT 6</name>
    <dbReference type="NCBI Taxonomy" id="1193011"/>
    <lineage>
        <taxon>Bacteria</taxon>
        <taxon>Pseudomonadati</taxon>
        <taxon>Spirochaetota</taxon>
        <taxon>Spirochaetia</taxon>
        <taxon>Leptospirales</taxon>
        <taxon>Leptospiraceae</taxon>
        <taxon>Leptospira</taxon>
    </lineage>
</organism>
<proteinExistence type="predicted"/>
<dbReference type="PANTHER" id="PTHR43798">
    <property type="entry name" value="MONOACYLGLYCEROL LIPASE"/>
    <property type="match status" value="1"/>
</dbReference>
<dbReference type="STRING" id="1193011.LEP1GSC058_4053"/>
<dbReference type="SUPFAM" id="SSF53474">
    <property type="entry name" value="alpha/beta-Hydrolases"/>
    <property type="match status" value="1"/>
</dbReference>
<comment type="caution">
    <text evidence="2">The sequence shown here is derived from an EMBL/GenBank/DDBJ whole genome shotgun (WGS) entry which is preliminary data.</text>
</comment>